<dbReference type="Proteomes" id="UP001519460">
    <property type="component" value="Unassembled WGS sequence"/>
</dbReference>
<keyword evidence="1" id="KW-1133">Transmembrane helix</keyword>
<keyword evidence="1" id="KW-0812">Transmembrane</keyword>
<keyword evidence="1" id="KW-0472">Membrane</keyword>
<evidence type="ECO:0000256" key="1">
    <source>
        <dbReference type="SAM" id="Phobius"/>
    </source>
</evidence>
<accession>A0ABD0LBW8</accession>
<keyword evidence="3" id="KW-1185">Reference proteome</keyword>
<protein>
    <submittedName>
        <fullName evidence="2">Uncharacterized protein</fullName>
    </submittedName>
</protein>
<reference evidence="2 3" key="1">
    <citation type="journal article" date="2023" name="Sci. Data">
        <title>Genome assembly of the Korean intertidal mud-creeper Batillaria attramentaria.</title>
        <authorList>
            <person name="Patra A.K."/>
            <person name="Ho P.T."/>
            <person name="Jun S."/>
            <person name="Lee S.J."/>
            <person name="Kim Y."/>
            <person name="Won Y.J."/>
        </authorList>
    </citation>
    <scope>NUCLEOTIDE SEQUENCE [LARGE SCALE GENOMIC DNA]</scope>
    <source>
        <strain evidence="2">Wonlab-2016</strain>
    </source>
</reference>
<gene>
    <name evidence="2" type="ORF">BaRGS_00011745</name>
</gene>
<feature type="transmembrane region" description="Helical" evidence="1">
    <location>
        <begin position="101"/>
        <end position="120"/>
    </location>
</feature>
<comment type="caution">
    <text evidence="2">The sequence shown here is derived from an EMBL/GenBank/DDBJ whole genome shotgun (WGS) entry which is preliminary data.</text>
</comment>
<evidence type="ECO:0000313" key="2">
    <source>
        <dbReference type="EMBL" id="KAK7497009.1"/>
    </source>
</evidence>
<sequence length="125" mass="14299">MPTNLQPPGQRGRQLAVLASGITGEGAWGNGMMNVFHDQRKHENTVKTTPYFITFTVGYTCPRLKSLPGSLHFLIVLSITKTQEEKQKYMERPRQERLHRLSKLCLSVTVCVLLLLWDFISKQKI</sequence>
<dbReference type="AlphaFoldDB" id="A0ABD0LBW8"/>
<dbReference type="EMBL" id="JACVVK020000062">
    <property type="protein sequence ID" value="KAK7497009.1"/>
    <property type="molecule type" value="Genomic_DNA"/>
</dbReference>
<name>A0ABD0LBW8_9CAEN</name>
<evidence type="ECO:0000313" key="3">
    <source>
        <dbReference type="Proteomes" id="UP001519460"/>
    </source>
</evidence>
<proteinExistence type="predicted"/>
<organism evidence="2 3">
    <name type="scientific">Batillaria attramentaria</name>
    <dbReference type="NCBI Taxonomy" id="370345"/>
    <lineage>
        <taxon>Eukaryota</taxon>
        <taxon>Metazoa</taxon>
        <taxon>Spiralia</taxon>
        <taxon>Lophotrochozoa</taxon>
        <taxon>Mollusca</taxon>
        <taxon>Gastropoda</taxon>
        <taxon>Caenogastropoda</taxon>
        <taxon>Sorbeoconcha</taxon>
        <taxon>Cerithioidea</taxon>
        <taxon>Batillariidae</taxon>
        <taxon>Batillaria</taxon>
    </lineage>
</organism>